<protein>
    <submittedName>
        <fullName evidence="2">Uncharacterized protein</fullName>
    </submittedName>
</protein>
<evidence type="ECO:0000313" key="2">
    <source>
        <dbReference type="EMBL" id="CDT46071.1"/>
    </source>
</evidence>
<evidence type="ECO:0000313" key="4">
    <source>
        <dbReference type="Proteomes" id="UP000049495"/>
    </source>
</evidence>
<dbReference type="Proteomes" id="UP000049495">
    <property type="component" value="Unassembled WGS sequence"/>
</dbReference>
<name>A0A822N2S0_9VIBR</name>
<gene>
    <name evidence="1" type="ORF">VCR4J5_180104</name>
    <name evidence="2" type="ORF">VCR5J5_330007</name>
</gene>
<proteinExistence type="predicted"/>
<reference evidence="4" key="2">
    <citation type="submission" date="2014-06" db="EMBL/GenBank/DDBJ databases">
        <authorList>
            <person name="Le Roux Frederique"/>
        </authorList>
    </citation>
    <scope>NUCLEOTIDE SEQUENCE [LARGE SCALE GENOMIC DNA]</scope>
    <source>
        <strain evidence="4">J5-5</strain>
    </source>
</reference>
<keyword evidence="3" id="KW-1185">Reference proteome</keyword>
<accession>A0A822N2S0</accession>
<evidence type="ECO:0000313" key="1">
    <source>
        <dbReference type="EMBL" id="CDT29018.1"/>
    </source>
</evidence>
<reference evidence="2 3" key="1">
    <citation type="submission" date="2014-06" db="EMBL/GenBank/DDBJ databases">
        <authorList>
            <person name="Le Roux F."/>
        </authorList>
    </citation>
    <scope>NUCLEOTIDE SEQUENCE</scope>
    <source>
        <strain evidence="1 3">J5-4</strain>
        <strain evidence="2">J5-5</strain>
    </source>
</reference>
<comment type="caution">
    <text evidence="2">The sequence shown here is derived from an EMBL/GenBank/DDBJ whole genome shotgun (WGS) entry which is preliminary data.</text>
</comment>
<dbReference type="EMBL" id="CCJV01000093">
    <property type="protein sequence ID" value="CDT46071.1"/>
    <property type="molecule type" value="Genomic_DNA"/>
</dbReference>
<dbReference type="Proteomes" id="UP000049077">
    <property type="component" value="Unassembled WGS sequence"/>
</dbReference>
<dbReference type="EMBL" id="CCJX01000090">
    <property type="protein sequence ID" value="CDT29018.1"/>
    <property type="molecule type" value="Genomic_DNA"/>
</dbReference>
<organism evidence="2 4">
    <name type="scientific">Vibrio crassostreae</name>
    <dbReference type="NCBI Taxonomy" id="246167"/>
    <lineage>
        <taxon>Bacteria</taxon>
        <taxon>Pseudomonadati</taxon>
        <taxon>Pseudomonadota</taxon>
        <taxon>Gammaproteobacteria</taxon>
        <taxon>Vibrionales</taxon>
        <taxon>Vibrionaceae</taxon>
        <taxon>Vibrio</taxon>
    </lineage>
</organism>
<sequence>MDLIARQFDDSQIKGSQYKEAIKYSLRILARAYSSGITSKRAHTKLVRESNASPIQLFLP</sequence>
<evidence type="ECO:0000313" key="3">
    <source>
        <dbReference type="Proteomes" id="UP000049077"/>
    </source>
</evidence>
<dbReference type="AlphaFoldDB" id="A0A822N2S0"/>